<evidence type="ECO:0000313" key="2">
    <source>
        <dbReference type="EMBL" id="KAG5531349.1"/>
    </source>
</evidence>
<gene>
    <name evidence="2" type="ORF">RHGRI_026091</name>
</gene>
<reference evidence="2" key="1">
    <citation type="submission" date="2020-08" db="EMBL/GenBank/DDBJ databases">
        <title>Plant Genome Project.</title>
        <authorList>
            <person name="Zhang R.-G."/>
        </authorList>
    </citation>
    <scope>NUCLEOTIDE SEQUENCE</scope>
    <source>
        <strain evidence="2">WSP0</strain>
        <tissue evidence="2">Leaf</tissue>
    </source>
</reference>
<proteinExistence type="predicted"/>
<evidence type="ECO:0000313" key="3">
    <source>
        <dbReference type="Proteomes" id="UP000823749"/>
    </source>
</evidence>
<feature type="region of interest" description="Disordered" evidence="1">
    <location>
        <begin position="177"/>
        <end position="220"/>
    </location>
</feature>
<dbReference type="EMBL" id="JACTNZ010000009">
    <property type="protein sequence ID" value="KAG5531349.1"/>
    <property type="molecule type" value="Genomic_DNA"/>
</dbReference>
<dbReference type="Proteomes" id="UP000823749">
    <property type="component" value="Chromosome 9"/>
</dbReference>
<dbReference type="AlphaFoldDB" id="A0AAV6IXL9"/>
<keyword evidence="3" id="KW-1185">Reference proteome</keyword>
<accession>A0AAV6IXL9</accession>
<organism evidence="2 3">
    <name type="scientific">Rhododendron griersonianum</name>
    <dbReference type="NCBI Taxonomy" id="479676"/>
    <lineage>
        <taxon>Eukaryota</taxon>
        <taxon>Viridiplantae</taxon>
        <taxon>Streptophyta</taxon>
        <taxon>Embryophyta</taxon>
        <taxon>Tracheophyta</taxon>
        <taxon>Spermatophyta</taxon>
        <taxon>Magnoliopsida</taxon>
        <taxon>eudicotyledons</taxon>
        <taxon>Gunneridae</taxon>
        <taxon>Pentapetalae</taxon>
        <taxon>asterids</taxon>
        <taxon>Ericales</taxon>
        <taxon>Ericaceae</taxon>
        <taxon>Ericoideae</taxon>
        <taxon>Rhodoreae</taxon>
        <taxon>Rhododendron</taxon>
    </lineage>
</organism>
<name>A0AAV6IXL9_9ERIC</name>
<evidence type="ECO:0000256" key="1">
    <source>
        <dbReference type="SAM" id="MobiDB-lite"/>
    </source>
</evidence>
<protein>
    <submittedName>
        <fullName evidence="2">Uncharacterized protein</fullName>
    </submittedName>
</protein>
<comment type="caution">
    <text evidence="2">The sequence shown here is derived from an EMBL/GenBank/DDBJ whole genome shotgun (WGS) entry which is preliminary data.</text>
</comment>
<sequence length="276" mass="29587">MDARDGKNQDENMLQLSRLREVEDHTSVDINGNQFRMGDLVADSSRIPHLGVVCLGDNSSNIPNLQMEDLVATSTRNLNLRVEGVDLADHFKYVGLSSVRAEANLGSKEVLSLGDNASLGPKLKSSSNLDLGLGPRVGSIPSFGAQGTTLTQLDICSSESSSLVDVHIFKASEKGATRANKSTLGQSRVSSKKGRKGNVESKQKHVSVGAGTDGVEDGGISQGLGKRRFVELESKAPQIPEGKRAFLGDKMKSIMKWYVESISRTGKNSSQTAMRV</sequence>
<feature type="compositionally biased region" description="Polar residues" evidence="1">
    <location>
        <begin position="179"/>
        <end position="189"/>
    </location>
</feature>